<keyword evidence="5" id="KW-0460">Magnesium</keyword>
<proteinExistence type="inferred from homology"/>
<dbReference type="InterPro" id="IPR033965">
    <property type="entry name" value="ComQ"/>
</dbReference>
<dbReference type="CDD" id="cd00867">
    <property type="entry name" value="Trans_IPPS"/>
    <property type="match status" value="1"/>
</dbReference>
<dbReference type="PANTHER" id="PTHR12001">
    <property type="entry name" value="GERANYLGERANYL PYROPHOSPHATE SYNTHASE"/>
    <property type="match status" value="1"/>
</dbReference>
<dbReference type="SUPFAM" id="SSF48576">
    <property type="entry name" value="Terpenoid synthases"/>
    <property type="match status" value="1"/>
</dbReference>
<keyword evidence="4" id="KW-0479">Metal-binding</keyword>
<comment type="cofactor">
    <cofactor evidence="1">
        <name>Mg(2+)</name>
        <dbReference type="ChEBI" id="CHEBI:18420"/>
    </cofactor>
</comment>
<keyword evidence="3 6" id="KW-0808">Transferase</keyword>
<evidence type="ECO:0000256" key="6">
    <source>
        <dbReference type="RuleBase" id="RU004466"/>
    </source>
</evidence>
<gene>
    <name evidence="7" type="ORF">GC102_00140</name>
</gene>
<dbReference type="InterPro" id="IPR008949">
    <property type="entry name" value="Isoprenoid_synthase_dom_sf"/>
</dbReference>
<evidence type="ECO:0000313" key="7">
    <source>
        <dbReference type="EMBL" id="NOU84199.1"/>
    </source>
</evidence>
<evidence type="ECO:0000256" key="2">
    <source>
        <dbReference type="ARBA" id="ARBA00006706"/>
    </source>
</evidence>
<name>A0ABX1YX32_9BACL</name>
<evidence type="ECO:0000256" key="3">
    <source>
        <dbReference type="ARBA" id="ARBA00022679"/>
    </source>
</evidence>
<comment type="caution">
    <text evidence="7">The sequence shown here is derived from an EMBL/GenBank/DDBJ whole genome shotgun (WGS) entry which is preliminary data.</text>
</comment>
<dbReference type="RefSeq" id="WP_171687691.1">
    <property type="nucleotide sequence ID" value="NZ_WHOC01000006.1"/>
</dbReference>
<dbReference type="EMBL" id="WHOC01000006">
    <property type="protein sequence ID" value="NOU84199.1"/>
    <property type="molecule type" value="Genomic_DNA"/>
</dbReference>
<reference evidence="7 8" key="1">
    <citation type="submission" date="2019-10" db="EMBL/GenBank/DDBJ databases">
        <title>Description of Paenibacillus choica sp. nov.</title>
        <authorList>
            <person name="Carlier A."/>
            <person name="Qi S."/>
        </authorList>
    </citation>
    <scope>NUCLEOTIDE SEQUENCE [LARGE SCALE GENOMIC DNA]</scope>
    <source>
        <strain evidence="7 8">LMG 31460</strain>
    </source>
</reference>
<evidence type="ECO:0000256" key="5">
    <source>
        <dbReference type="ARBA" id="ARBA00022842"/>
    </source>
</evidence>
<dbReference type="PANTHER" id="PTHR12001:SF69">
    <property type="entry name" value="ALL TRANS-POLYPRENYL-DIPHOSPHATE SYNTHASE PDSS1"/>
    <property type="match status" value="1"/>
</dbReference>
<keyword evidence="8" id="KW-1185">Reference proteome</keyword>
<dbReference type="InterPro" id="IPR000092">
    <property type="entry name" value="Polyprenyl_synt"/>
</dbReference>
<evidence type="ECO:0008006" key="9">
    <source>
        <dbReference type="Google" id="ProtNLM"/>
    </source>
</evidence>
<evidence type="ECO:0000256" key="1">
    <source>
        <dbReference type="ARBA" id="ARBA00001946"/>
    </source>
</evidence>
<protein>
    <recommendedName>
        <fullName evidence="9">Competence protein ComQ</fullName>
    </recommendedName>
</protein>
<dbReference type="Proteomes" id="UP000658690">
    <property type="component" value="Unassembled WGS sequence"/>
</dbReference>
<dbReference type="SFLD" id="SFLDS00005">
    <property type="entry name" value="Isoprenoid_Synthase_Type_I"/>
    <property type="match status" value="1"/>
</dbReference>
<dbReference type="Pfam" id="PF00348">
    <property type="entry name" value="polyprenyl_synt"/>
    <property type="match status" value="1"/>
</dbReference>
<organism evidence="7 8">
    <name type="scientific">Paenibacillus germinis</name>
    <dbReference type="NCBI Taxonomy" id="2654979"/>
    <lineage>
        <taxon>Bacteria</taxon>
        <taxon>Bacillati</taxon>
        <taxon>Bacillota</taxon>
        <taxon>Bacilli</taxon>
        <taxon>Bacillales</taxon>
        <taxon>Paenibacillaceae</taxon>
        <taxon>Paenibacillus</taxon>
    </lineage>
</organism>
<accession>A0ABX1YX32</accession>
<dbReference type="SFLD" id="SFLDG01211">
    <property type="entry name" value="Competence_Regulatory_Protein"/>
    <property type="match status" value="1"/>
</dbReference>
<comment type="similarity">
    <text evidence="2 6">Belongs to the FPP/GGPP synthase family.</text>
</comment>
<evidence type="ECO:0000313" key="8">
    <source>
        <dbReference type="Proteomes" id="UP000658690"/>
    </source>
</evidence>
<dbReference type="Gene3D" id="1.10.600.10">
    <property type="entry name" value="Farnesyl Diphosphate Synthase"/>
    <property type="match status" value="1"/>
</dbReference>
<sequence>MMQDIQQHMHRVIDDYIYVEDLNTLLKSFIDDKEKENCTWSKITICMHKMLGGDSPHIHRLAAVTELVILTLDIMDDLQDQDQGSKPWMQCPQAITLNAVMALFMGVLGELGHLQVKDMMLVEVSKIISRSINGQQKDVTNTISTIDEYLMMTQEKSGSLYRLACFMGYSSLECSEETIEQIHQLADCIGLIHQIQNDMRDLIRFDVKNDLIGRKRTLPVLYLLSIEDTAFSQLKAYYEGEITVDFLLEEKEDFLQMIHDSGCMEYARIVQSVCIQKAEEIYENLQAISPWKERFKQMTYQDFLDAD</sequence>
<evidence type="ECO:0000256" key="4">
    <source>
        <dbReference type="ARBA" id="ARBA00022723"/>
    </source>
</evidence>